<dbReference type="RefSeq" id="WP_147758445.1">
    <property type="nucleotide sequence ID" value="NZ_SAXT01000005.1"/>
</dbReference>
<dbReference type="SUPFAM" id="SSF55816">
    <property type="entry name" value="5'-nucleotidase (syn. UDP-sugar hydrolase), C-terminal domain"/>
    <property type="match status" value="1"/>
</dbReference>
<dbReference type="PRINTS" id="PR01607">
    <property type="entry name" value="APYRASEFAMLY"/>
</dbReference>
<dbReference type="Pfam" id="PF00149">
    <property type="entry name" value="Metallophos"/>
    <property type="match status" value="1"/>
</dbReference>
<reference evidence="5 6" key="1">
    <citation type="journal article" date="1992" name="Lakartidningen">
        <title>[Penicillin V and not amoxicillin is the first choice preparation in acute otitis].</title>
        <authorList>
            <person name="Kamme C."/>
            <person name="Lundgren K."/>
            <person name="Prellner K."/>
        </authorList>
    </citation>
    <scope>NUCLEOTIDE SEQUENCE [LARGE SCALE GENOMIC DNA]</scope>
    <source>
        <strain evidence="5 6">W1</strain>
    </source>
</reference>
<evidence type="ECO:0000313" key="6">
    <source>
        <dbReference type="Proteomes" id="UP000325116"/>
    </source>
</evidence>
<dbReference type="InterPro" id="IPR006179">
    <property type="entry name" value="5_nucleotidase/apyrase"/>
</dbReference>
<feature type="domain" description="Calcineurin-like phosphoesterase" evidence="3">
    <location>
        <begin position="34"/>
        <end position="247"/>
    </location>
</feature>
<dbReference type="Gene3D" id="3.60.21.10">
    <property type="match status" value="1"/>
</dbReference>
<dbReference type="PROSITE" id="PS51257">
    <property type="entry name" value="PROKAR_LIPOPROTEIN"/>
    <property type="match status" value="1"/>
</dbReference>
<evidence type="ECO:0000259" key="3">
    <source>
        <dbReference type="Pfam" id="PF00149"/>
    </source>
</evidence>
<dbReference type="Proteomes" id="UP000325116">
    <property type="component" value="Unassembled WGS sequence"/>
</dbReference>
<keyword evidence="2" id="KW-0378">Hydrolase</keyword>
<dbReference type="SUPFAM" id="SSF56300">
    <property type="entry name" value="Metallo-dependent phosphatases"/>
    <property type="match status" value="1"/>
</dbReference>
<dbReference type="AlphaFoldDB" id="A0A5C8CDD9"/>
<dbReference type="CDD" id="cd00845">
    <property type="entry name" value="MPP_UshA_N_like"/>
    <property type="match status" value="1"/>
</dbReference>
<dbReference type="GO" id="GO:0016787">
    <property type="term" value="F:hydrolase activity"/>
    <property type="evidence" value="ECO:0007669"/>
    <property type="project" value="UniProtKB-KW"/>
</dbReference>
<proteinExistence type="inferred from homology"/>
<protein>
    <submittedName>
        <fullName evidence="5">Bifunctional metallophosphatase/5'-nucleotidase</fullName>
    </submittedName>
</protein>
<keyword evidence="1 2" id="KW-0732">Signal</keyword>
<evidence type="ECO:0000256" key="1">
    <source>
        <dbReference type="ARBA" id="ARBA00022729"/>
    </source>
</evidence>
<organism evidence="5 6">
    <name type="scientific">Brachyspira aalborgi</name>
    <dbReference type="NCBI Taxonomy" id="29522"/>
    <lineage>
        <taxon>Bacteria</taxon>
        <taxon>Pseudomonadati</taxon>
        <taxon>Spirochaetota</taxon>
        <taxon>Spirochaetia</taxon>
        <taxon>Brachyspirales</taxon>
        <taxon>Brachyspiraceae</taxon>
        <taxon>Brachyspira</taxon>
    </lineage>
</organism>
<dbReference type="InterPro" id="IPR036907">
    <property type="entry name" value="5'-Nucleotdase_C_sf"/>
</dbReference>
<comment type="caution">
    <text evidence="5">The sequence shown here is derived from an EMBL/GenBank/DDBJ whole genome shotgun (WGS) entry which is preliminary data.</text>
</comment>
<comment type="similarity">
    <text evidence="2">Belongs to the 5'-nucleotidase family.</text>
</comment>
<evidence type="ECO:0000313" key="5">
    <source>
        <dbReference type="EMBL" id="TXJ11479.1"/>
    </source>
</evidence>
<keyword evidence="2" id="KW-0547">Nucleotide-binding</keyword>
<feature type="chain" id="PRO_5023086008" evidence="2">
    <location>
        <begin position="21"/>
        <end position="517"/>
    </location>
</feature>
<accession>A0A5C8CDD9</accession>
<evidence type="ECO:0000256" key="2">
    <source>
        <dbReference type="RuleBase" id="RU362119"/>
    </source>
</evidence>
<dbReference type="Pfam" id="PF02872">
    <property type="entry name" value="5_nucleotid_C"/>
    <property type="match status" value="1"/>
</dbReference>
<evidence type="ECO:0000259" key="4">
    <source>
        <dbReference type="Pfam" id="PF02872"/>
    </source>
</evidence>
<gene>
    <name evidence="5" type="ORF">EPJ80_07070</name>
</gene>
<name>A0A5C8CDD9_9SPIR</name>
<dbReference type="GO" id="GO:0000166">
    <property type="term" value="F:nucleotide binding"/>
    <property type="evidence" value="ECO:0007669"/>
    <property type="project" value="UniProtKB-KW"/>
</dbReference>
<sequence>MIKKFIYVLIFIIISAFAFSCGQTKKSDNSGNLTIIHMNDTHGRDEEEIIITKGDNPQTNHKYGVARRAAYIKEIKATNDNVLVLHAGDTITGSVYSTVFKGRDEVDIMNMIGVDAATIGNHFVDYGLENFTEIMKERKFPTLSINIRNKSDGSLYATPYITTNVNGLNVAIIGLTTTDAVYNPEHVKDLIFDEEIKALKDFIKKTPLHKTNDITILLSHIGHEADKKVAESMPNTFDIIIGGHSHTELKEADIVRGTPIVQTGYYGMNLGHIDLSVSNGIVDKANLIYKLIPMDENIKQDNEMLKFIAEMKGTIDKEFKVKIGSLPFELQHAGIRSNSMALGNFASDLVIDSYPNIDIVLMNSGSLRTPLKKGNITLGNIQNEFFPFDNEVIIVSLSGADVIEMLKISGKKRGAGAFLQLSKGMEVKYNGENGDLIYAKLNGEDINPAKDYNIALSSFVFLGGDGYTDSEGNAIAKKGKNIVMTGNDIRDAMISKIKELNNIPQSYIDESPRVMFE</sequence>
<dbReference type="Gene3D" id="3.90.780.10">
    <property type="entry name" value="5'-Nucleotidase, C-terminal domain"/>
    <property type="match status" value="1"/>
</dbReference>
<dbReference type="PANTHER" id="PTHR11575">
    <property type="entry name" value="5'-NUCLEOTIDASE-RELATED"/>
    <property type="match status" value="1"/>
</dbReference>
<feature type="domain" description="5'-Nucleotidase C-terminal" evidence="4">
    <location>
        <begin position="336"/>
        <end position="468"/>
    </location>
</feature>
<dbReference type="EMBL" id="SAXT01000005">
    <property type="protein sequence ID" value="TXJ11479.1"/>
    <property type="molecule type" value="Genomic_DNA"/>
</dbReference>
<dbReference type="PANTHER" id="PTHR11575:SF24">
    <property type="entry name" value="5'-NUCLEOTIDASE"/>
    <property type="match status" value="1"/>
</dbReference>
<dbReference type="GO" id="GO:0009166">
    <property type="term" value="P:nucleotide catabolic process"/>
    <property type="evidence" value="ECO:0007669"/>
    <property type="project" value="InterPro"/>
</dbReference>
<feature type="signal peptide" evidence="2">
    <location>
        <begin position="1"/>
        <end position="20"/>
    </location>
</feature>
<dbReference type="InterPro" id="IPR004843">
    <property type="entry name" value="Calcineurin-like_PHP"/>
</dbReference>
<dbReference type="InterPro" id="IPR029052">
    <property type="entry name" value="Metallo-depent_PP-like"/>
</dbReference>
<dbReference type="InterPro" id="IPR008334">
    <property type="entry name" value="5'-Nucleotdase_C"/>
</dbReference>